<feature type="region of interest" description="Disordered" evidence="7">
    <location>
        <begin position="1242"/>
        <end position="1348"/>
    </location>
</feature>
<dbReference type="EMBL" id="KZ107841">
    <property type="protein sequence ID" value="OSS50676.1"/>
    <property type="molecule type" value="Genomic_DNA"/>
</dbReference>
<comment type="catalytic activity">
    <reaction evidence="1">
        <text>ATP + protein L-histidine = ADP + protein N-phospho-L-histidine.</text>
        <dbReference type="EC" id="2.7.13.3"/>
    </reaction>
</comment>
<evidence type="ECO:0000313" key="10">
    <source>
        <dbReference type="EMBL" id="OSS50676.1"/>
    </source>
</evidence>
<dbReference type="PROSITE" id="PS50109">
    <property type="entry name" value="HIS_KIN"/>
    <property type="match status" value="1"/>
</dbReference>
<dbReference type="InterPro" id="IPR004358">
    <property type="entry name" value="Sig_transdc_His_kin-like_C"/>
</dbReference>
<dbReference type="GO" id="GO:0000155">
    <property type="term" value="F:phosphorelay sensor kinase activity"/>
    <property type="evidence" value="ECO:0007669"/>
    <property type="project" value="InterPro"/>
</dbReference>
<dbReference type="Pfam" id="PF01590">
    <property type="entry name" value="GAF"/>
    <property type="match status" value="1"/>
</dbReference>
<evidence type="ECO:0000256" key="1">
    <source>
        <dbReference type="ARBA" id="ARBA00000085"/>
    </source>
</evidence>
<evidence type="ECO:0000259" key="9">
    <source>
        <dbReference type="PROSITE" id="PS50110"/>
    </source>
</evidence>
<dbReference type="EC" id="2.7.13.3" evidence="2"/>
<feature type="compositionally biased region" description="Polar residues" evidence="7">
    <location>
        <begin position="330"/>
        <end position="343"/>
    </location>
</feature>
<dbReference type="InterPro" id="IPR003594">
    <property type="entry name" value="HATPase_dom"/>
</dbReference>
<feature type="domain" description="Response regulatory" evidence="9">
    <location>
        <begin position="1091"/>
        <end position="1237"/>
    </location>
</feature>
<dbReference type="STRING" id="105696.A0A1Y2M3I8"/>
<dbReference type="SUPFAM" id="SSF47384">
    <property type="entry name" value="Homodimeric domain of signal transducing histidine kinase"/>
    <property type="match status" value="1"/>
</dbReference>
<evidence type="ECO:0000256" key="5">
    <source>
        <dbReference type="ARBA" id="ARBA00022777"/>
    </source>
</evidence>
<dbReference type="PANTHER" id="PTHR43047:SF72">
    <property type="entry name" value="OSMOSENSING HISTIDINE PROTEIN KINASE SLN1"/>
    <property type="match status" value="1"/>
</dbReference>
<organism evidence="10 11">
    <name type="scientific">Epicoccum nigrum</name>
    <name type="common">Soil fungus</name>
    <name type="synonym">Epicoccum purpurascens</name>
    <dbReference type="NCBI Taxonomy" id="105696"/>
    <lineage>
        <taxon>Eukaryota</taxon>
        <taxon>Fungi</taxon>
        <taxon>Dikarya</taxon>
        <taxon>Ascomycota</taxon>
        <taxon>Pezizomycotina</taxon>
        <taxon>Dothideomycetes</taxon>
        <taxon>Pleosporomycetidae</taxon>
        <taxon>Pleosporales</taxon>
        <taxon>Pleosporineae</taxon>
        <taxon>Didymellaceae</taxon>
        <taxon>Epicoccum</taxon>
    </lineage>
</organism>
<dbReference type="InterPro" id="IPR036890">
    <property type="entry name" value="HATPase_C_sf"/>
</dbReference>
<dbReference type="InterPro" id="IPR036097">
    <property type="entry name" value="HisK_dim/P_sf"/>
</dbReference>
<dbReference type="Gene3D" id="3.30.450.40">
    <property type="match status" value="1"/>
</dbReference>
<dbReference type="SMART" id="SM00387">
    <property type="entry name" value="HATPase_c"/>
    <property type="match status" value="1"/>
</dbReference>
<dbReference type="FunFam" id="1.10.287.130:FF:000023">
    <property type="entry name" value="Sensor histidine kinase/response regulator, putative"/>
    <property type="match status" value="1"/>
</dbReference>
<dbReference type="PROSITE" id="PS50110">
    <property type="entry name" value="RESPONSE_REGULATORY"/>
    <property type="match status" value="1"/>
</dbReference>
<keyword evidence="5" id="KW-0418">Kinase</keyword>
<keyword evidence="4" id="KW-0808">Transferase</keyword>
<keyword evidence="11" id="KW-1185">Reference proteome</keyword>
<dbReference type="InterPro" id="IPR029016">
    <property type="entry name" value="GAF-like_dom_sf"/>
</dbReference>
<feature type="modified residue" description="4-aspartylphosphate" evidence="6">
    <location>
        <position position="1167"/>
    </location>
</feature>
<sequence>MADPRPYDANARHSGSFTKPRKKTMEHPELAKEREFYRYYPQRSASSTDGLSRQSSPILANNALTPLRASPPGPGLGIADAFESHPQVSDDKALTAFAQLGALRLNARRCLISFFDRRNCYILAEATRTLSLHTGQPEFSDDGMCWGNTIFPKEHSICHYTVNLSTESGQGVPSLIVNDLTLDRRFQNFPSVVGSAHTRFYAGVPIRSPMGHNIGTYCVLDDKPRAGISAHQLEFLKDMAGTVMRHLEMTRATEDHRRGKIMVKSLGSFAEGKSGLEDWWQDPWDTPLSAGQSETPLQRQRPAARSNADQNPFVIDHSHSAVSSVKSSANTETSSIRPSNAATPASELGPGPARALEATHKVSFASDDHTSTIAPEIQAAFGRASNMIVDAIEADGVAFFDATISTFGGLVDEDLFSDQLPEPDKPCVLLGSALSKSNREVPNLTDMHYSMSESVLRHLLRAYSHGQIFNFDDEASQTPAINSPSANAEMEAADGFPFHISRKSESTRSLDDETFLRSTFPRAKSLVIYPLWDPHRDRWFASAVLWSSDPMRVFTSEQELSFLAAFSNSVMAEVARLDTKLADAAKADFISSISHELRSPLHGILGMTDLLKDTAIDSQQTSHVDTIENCGKTLLETINHVLDFAKINNLTRGTSKKSKKRSQSAKHVISPGQSHTNDIMTLINDVDMSILTEDVVESIFAGHVHKEKSNQTYQLTPCKENALPLTLIMDINQSENYVFRTQPGAWRRVIMNLFGNALKYTEAGFIKVKLQVMPKSSPTEDYREFRFSVTDSGIGMSDDYKNNRLFHSFAQENPLTQGTGLGLSIVKQIVESLGGEVEVHSVKGRGTKFTVSCPLKESVMSPSFCPTQPEQAKERHLRAVGKRTQGLRVCFKGFDEEEEFFVKSLKGKSGPQLAMKALDSLCADWFGMKTCANGPCAPRPDLIIATESVAKVLRSQHSQGANETNHPPVIVVCQGAASAQSTTAITIPGVIFECIGQPVGPHKMAKALTSCLDRHANRLIDQIHDTEAALQKVTQLSLKENTPPHSPDMLNSHLDRARPALTSTISAPEVRSANASPVKKSAYSTPTRSLNCLAVDDNPINLRLLRTFVDKLGHRHVLAVNGLEALDKYKSAQDQSMTKGTDTLAHTPIAKAAAAAMSARIDVILMDINMPEMDGLEATRQIRAHEIRNGLSPVTIIALTGVASTETQQEANSSGVNLFLIKPVRLADLEVVLNGVVTGVEKAEREEKERENQPATATHARSSSLQQAHQKLQPIQKAQPIQKPQTLQMPPPQIQFPQMGAVLQTQPVQPQRQAQPQTPSQTHAQMANSVAKARGERGDNTAQGRKGT</sequence>
<name>A0A1Y2M3I8_EPING</name>
<feature type="compositionally biased region" description="Basic and acidic residues" evidence="7">
    <location>
        <begin position="1242"/>
        <end position="1252"/>
    </location>
</feature>
<dbReference type="InterPro" id="IPR005467">
    <property type="entry name" value="His_kinase_dom"/>
</dbReference>
<evidence type="ECO:0000256" key="3">
    <source>
        <dbReference type="ARBA" id="ARBA00022553"/>
    </source>
</evidence>
<dbReference type="Pfam" id="PF02518">
    <property type="entry name" value="HATPase_c"/>
    <property type="match status" value="1"/>
</dbReference>
<dbReference type="OMA" id="FDRHTQY"/>
<dbReference type="Pfam" id="PF00512">
    <property type="entry name" value="HisKA"/>
    <property type="match status" value="1"/>
</dbReference>
<proteinExistence type="predicted"/>
<dbReference type="Proteomes" id="UP000193240">
    <property type="component" value="Unassembled WGS sequence"/>
</dbReference>
<dbReference type="Gene3D" id="3.30.565.10">
    <property type="entry name" value="Histidine kinase-like ATPase, C-terminal domain"/>
    <property type="match status" value="1"/>
</dbReference>
<feature type="compositionally biased region" description="Polar residues" evidence="7">
    <location>
        <begin position="1253"/>
        <end position="1269"/>
    </location>
</feature>
<evidence type="ECO:0000256" key="4">
    <source>
        <dbReference type="ARBA" id="ARBA00022679"/>
    </source>
</evidence>
<dbReference type="SMART" id="SM00448">
    <property type="entry name" value="REC"/>
    <property type="match status" value="1"/>
</dbReference>
<dbReference type="SUPFAM" id="SSF52172">
    <property type="entry name" value="CheY-like"/>
    <property type="match status" value="1"/>
</dbReference>
<feature type="region of interest" description="Disordered" evidence="7">
    <location>
        <begin position="1"/>
        <end position="30"/>
    </location>
</feature>
<dbReference type="CDD" id="cd00082">
    <property type="entry name" value="HisKA"/>
    <property type="match status" value="1"/>
</dbReference>
<reference evidence="10 11" key="1">
    <citation type="journal article" date="2017" name="Genome Announc.">
        <title>Genome sequence of the saprophytic ascomycete Epicoccum nigrum ICMP 19927 strain isolated from New Zealand.</title>
        <authorList>
            <person name="Fokin M."/>
            <person name="Fleetwood D."/>
            <person name="Weir B.S."/>
            <person name="Villas-Boas S.G."/>
        </authorList>
    </citation>
    <scope>NUCLEOTIDE SEQUENCE [LARGE SCALE GENOMIC DNA]</scope>
    <source>
        <strain evidence="10 11">ICMP 19927</strain>
    </source>
</reference>
<dbReference type="SUPFAM" id="SSF55874">
    <property type="entry name" value="ATPase domain of HSP90 chaperone/DNA topoisomerase II/histidine kinase"/>
    <property type="match status" value="1"/>
</dbReference>
<feature type="compositionally biased region" description="Low complexity" evidence="7">
    <location>
        <begin position="320"/>
        <end position="329"/>
    </location>
</feature>
<dbReference type="PANTHER" id="PTHR43047">
    <property type="entry name" value="TWO-COMPONENT HISTIDINE PROTEIN KINASE"/>
    <property type="match status" value="1"/>
</dbReference>
<dbReference type="InterPro" id="IPR001789">
    <property type="entry name" value="Sig_transdc_resp-reg_receiver"/>
</dbReference>
<dbReference type="Pfam" id="PF00072">
    <property type="entry name" value="Response_reg"/>
    <property type="match status" value="1"/>
</dbReference>
<gene>
    <name evidence="10" type="ORF">B5807_04598</name>
</gene>
<feature type="compositionally biased region" description="Polar residues" evidence="7">
    <location>
        <begin position="289"/>
        <end position="298"/>
    </location>
</feature>
<feature type="compositionally biased region" description="Low complexity" evidence="7">
    <location>
        <begin position="1295"/>
        <end position="1322"/>
    </location>
</feature>
<protein>
    <recommendedName>
        <fullName evidence="2">histidine kinase</fullName>
        <ecNumber evidence="2">2.7.13.3</ecNumber>
    </recommendedName>
</protein>
<dbReference type="SUPFAM" id="SSF55781">
    <property type="entry name" value="GAF domain-like"/>
    <property type="match status" value="1"/>
</dbReference>
<evidence type="ECO:0000259" key="8">
    <source>
        <dbReference type="PROSITE" id="PS50109"/>
    </source>
</evidence>
<dbReference type="InterPro" id="IPR003661">
    <property type="entry name" value="HisK_dim/P_dom"/>
</dbReference>
<feature type="region of interest" description="Disordered" evidence="7">
    <location>
        <begin position="280"/>
        <end position="307"/>
    </location>
</feature>
<keyword evidence="3 6" id="KW-0597">Phosphoprotein</keyword>
<accession>A0A1Y2M3I8</accession>
<feature type="compositionally biased region" description="Low complexity" evidence="7">
    <location>
        <begin position="1270"/>
        <end position="1285"/>
    </location>
</feature>
<dbReference type="InterPro" id="IPR011006">
    <property type="entry name" value="CheY-like_superfamily"/>
</dbReference>
<evidence type="ECO:0000256" key="2">
    <source>
        <dbReference type="ARBA" id="ARBA00012438"/>
    </source>
</evidence>
<dbReference type="SMART" id="SM00388">
    <property type="entry name" value="HisKA"/>
    <property type="match status" value="1"/>
</dbReference>
<feature type="compositionally biased region" description="Basic residues" evidence="7">
    <location>
        <begin position="654"/>
        <end position="664"/>
    </location>
</feature>
<dbReference type="CDD" id="cd17546">
    <property type="entry name" value="REC_hyHK_CKI1_RcsC-like"/>
    <property type="match status" value="1"/>
</dbReference>
<feature type="region of interest" description="Disordered" evidence="7">
    <location>
        <begin position="653"/>
        <end position="673"/>
    </location>
</feature>
<dbReference type="Gene3D" id="1.10.287.130">
    <property type="match status" value="1"/>
</dbReference>
<dbReference type="GO" id="GO:0005886">
    <property type="term" value="C:plasma membrane"/>
    <property type="evidence" value="ECO:0007669"/>
    <property type="project" value="TreeGrafter"/>
</dbReference>
<feature type="domain" description="Histidine kinase" evidence="8">
    <location>
        <begin position="592"/>
        <end position="857"/>
    </location>
</feature>
<dbReference type="GO" id="GO:0009927">
    <property type="term" value="F:histidine phosphotransfer kinase activity"/>
    <property type="evidence" value="ECO:0007669"/>
    <property type="project" value="TreeGrafter"/>
</dbReference>
<dbReference type="Gene3D" id="3.40.50.2300">
    <property type="match status" value="1"/>
</dbReference>
<evidence type="ECO:0000256" key="7">
    <source>
        <dbReference type="SAM" id="MobiDB-lite"/>
    </source>
</evidence>
<dbReference type="InterPro" id="IPR003018">
    <property type="entry name" value="GAF"/>
</dbReference>
<dbReference type="FunFam" id="3.30.450.40:FF:000083">
    <property type="entry name" value="Sensor histidine kinase/response regulator, putative (AFU_orthologue AFUA_4G00660)"/>
    <property type="match status" value="1"/>
</dbReference>
<feature type="region of interest" description="Disordered" evidence="7">
    <location>
        <begin position="319"/>
        <end position="353"/>
    </location>
</feature>
<dbReference type="InParanoid" id="A0A1Y2M3I8"/>
<evidence type="ECO:0000256" key="6">
    <source>
        <dbReference type="PROSITE-ProRule" id="PRU00169"/>
    </source>
</evidence>
<dbReference type="PRINTS" id="PR00344">
    <property type="entry name" value="BCTRLSENSOR"/>
</dbReference>
<evidence type="ECO:0000313" key="11">
    <source>
        <dbReference type="Proteomes" id="UP000193240"/>
    </source>
</evidence>